<sequence>MIKSHLMVDLARNSVDDLNYYFTWYANCTIITAKTFKSVSIHGYNK</sequence>
<evidence type="ECO:0000313" key="2">
    <source>
        <dbReference type="Proteomes" id="UP000789901"/>
    </source>
</evidence>
<gene>
    <name evidence="1" type="ORF">GMARGA_LOCUS5238</name>
</gene>
<comment type="caution">
    <text evidence="1">The sequence shown here is derived from an EMBL/GenBank/DDBJ whole genome shotgun (WGS) entry which is preliminary data.</text>
</comment>
<protein>
    <submittedName>
        <fullName evidence="1">36288_t:CDS:1</fullName>
    </submittedName>
</protein>
<dbReference type="Proteomes" id="UP000789901">
    <property type="component" value="Unassembled WGS sequence"/>
</dbReference>
<keyword evidence="2" id="KW-1185">Reference proteome</keyword>
<proteinExistence type="predicted"/>
<organism evidence="1 2">
    <name type="scientific">Gigaspora margarita</name>
    <dbReference type="NCBI Taxonomy" id="4874"/>
    <lineage>
        <taxon>Eukaryota</taxon>
        <taxon>Fungi</taxon>
        <taxon>Fungi incertae sedis</taxon>
        <taxon>Mucoromycota</taxon>
        <taxon>Glomeromycotina</taxon>
        <taxon>Glomeromycetes</taxon>
        <taxon>Diversisporales</taxon>
        <taxon>Gigasporaceae</taxon>
        <taxon>Gigaspora</taxon>
    </lineage>
</organism>
<evidence type="ECO:0000313" key="1">
    <source>
        <dbReference type="EMBL" id="CAG8565781.1"/>
    </source>
</evidence>
<name>A0ABN7UEU7_GIGMA</name>
<accession>A0ABN7UEU7</accession>
<reference evidence="1 2" key="1">
    <citation type="submission" date="2021-06" db="EMBL/GenBank/DDBJ databases">
        <authorList>
            <person name="Kallberg Y."/>
            <person name="Tangrot J."/>
            <person name="Rosling A."/>
        </authorList>
    </citation>
    <scope>NUCLEOTIDE SEQUENCE [LARGE SCALE GENOMIC DNA]</scope>
    <source>
        <strain evidence="1 2">120-4 pot B 10/14</strain>
    </source>
</reference>
<dbReference type="EMBL" id="CAJVQB010002196">
    <property type="protein sequence ID" value="CAG8565781.1"/>
    <property type="molecule type" value="Genomic_DNA"/>
</dbReference>